<dbReference type="InterPro" id="IPR005122">
    <property type="entry name" value="Uracil-DNA_glycosylase-like"/>
</dbReference>
<dbReference type="SMART" id="SM00986">
    <property type="entry name" value="UDG"/>
    <property type="match status" value="1"/>
</dbReference>
<evidence type="ECO:0000313" key="2">
    <source>
        <dbReference type="EMBL" id="QNE04635.1"/>
    </source>
</evidence>
<accession>A0A7G6VSC0</accession>
<keyword evidence="2" id="KW-0326">Glycosidase</keyword>
<dbReference type="CDD" id="cd10032">
    <property type="entry name" value="UDG-F6_HDG"/>
    <property type="match status" value="1"/>
</dbReference>
<keyword evidence="2" id="KW-0378">Hydrolase</keyword>
<proteinExistence type="predicted"/>
<dbReference type="SUPFAM" id="SSF52141">
    <property type="entry name" value="Uracil-DNA glycosylase-like"/>
    <property type="match status" value="1"/>
</dbReference>
<sequence length="192" mass="20547">MCAIWAWRRRSRPDPVASEDAAALRKAGFAPVVNADTRLLICGSLPGDRSLAEARYYAHPQNRFWHLLGGAAGLPGLPALPYDERLAALLARGIGLWDVAASGRREGSLDTALREVERADLRGLAATLPGLRAVAFNGSAAARIGRRAMAGAGGIALVDLPSSSPAYCAITLAEKQQRWMVLARHLDDGRER</sequence>
<evidence type="ECO:0000259" key="1">
    <source>
        <dbReference type="SMART" id="SM00986"/>
    </source>
</evidence>
<feature type="domain" description="Uracil-DNA glycosylase-like" evidence="1">
    <location>
        <begin position="30"/>
        <end position="183"/>
    </location>
</feature>
<dbReference type="EC" id="3.2.2.15" evidence="2"/>
<dbReference type="Gene3D" id="3.40.470.10">
    <property type="entry name" value="Uracil-DNA glycosylase-like domain"/>
    <property type="match status" value="1"/>
</dbReference>
<dbReference type="EMBL" id="CP060052">
    <property type="protein sequence ID" value="QNE04635.1"/>
    <property type="molecule type" value="Genomic_DNA"/>
</dbReference>
<dbReference type="InterPro" id="IPR036895">
    <property type="entry name" value="Uracil-DNA_glycosylase-like_sf"/>
</dbReference>
<dbReference type="Proteomes" id="UP000515297">
    <property type="component" value="Chromosome"/>
</dbReference>
<dbReference type="AlphaFoldDB" id="A0A7G6VSC0"/>
<evidence type="ECO:0000313" key="3">
    <source>
        <dbReference type="Proteomes" id="UP000515297"/>
    </source>
</evidence>
<dbReference type="GO" id="GO:0033958">
    <property type="term" value="F:DNA-deoxyinosine glycosylase activity"/>
    <property type="evidence" value="ECO:0007669"/>
    <property type="project" value="UniProtKB-EC"/>
</dbReference>
<reference evidence="2 3" key="1">
    <citation type="submission" date="2020-08" db="EMBL/GenBank/DDBJ databases">
        <authorList>
            <person name="Liu G."/>
            <person name="Sun C."/>
        </authorList>
    </citation>
    <scope>NUCLEOTIDE SEQUENCE [LARGE SCALE GENOMIC DNA]</scope>
    <source>
        <strain evidence="2 3">OT19</strain>
    </source>
</reference>
<organism evidence="2 3">
    <name type="scientific">Croceicoccus marinus</name>
    <dbReference type="NCBI Taxonomy" id="450378"/>
    <lineage>
        <taxon>Bacteria</taxon>
        <taxon>Pseudomonadati</taxon>
        <taxon>Pseudomonadota</taxon>
        <taxon>Alphaproteobacteria</taxon>
        <taxon>Sphingomonadales</taxon>
        <taxon>Erythrobacteraceae</taxon>
        <taxon>Croceicoccus</taxon>
    </lineage>
</organism>
<protein>
    <submittedName>
        <fullName evidence="2">DNA-deoxyinosine glycosylase</fullName>
        <ecNumber evidence="2">3.2.2.15</ecNumber>
    </submittedName>
</protein>
<dbReference type="InterPro" id="IPR026353">
    <property type="entry name" value="Hypoxan-DNA_Glyclase"/>
</dbReference>
<dbReference type="Pfam" id="PF03167">
    <property type="entry name" value="UDG"/>
    <property type="match status" value="1"/>
</dbReference>
<dbReference type="NCBIfam" id="TIGR04274">
    <property type="entry name" value="hypoxanDNAglyco"/>
    <property type="match status" value="1"/>
</dbReference>
<gene>
    <name evidence="2" type="ORF">H4O24_11800</name>
</gene>
<dbReference type="SMART" id="SM00987">
    <property type="entry name" value="UreE_C"/>
    <property type="match status" value="1"/>
</dbReference>
<name>A0A7G6VSC0_9SPHN</name>